<comment type="caution">
    <text evidence="1">The sequence shown here is derived from an EMBL/GenBank/DDBJ whole genome shotgun (WGS) entry which is preliminary data.</text>
</comment>
<sequence>MDELCNQPLQKDSNREFDSINTFCRNLDSSHIDSDEKNIKNMDELLIKLTGLESTFAIIQHNSGNINI</sequence>
<keyword evidence="2" id="KW-1185">Reference proteome</keyword>
<dbReference type="AlphaFoldDB" id="A0AAE1CS28"/>
<accession>A0AAE1CS28</accession>
<gene>
    <name evidence="1" type="ORF">RRG08_035421</name>
</gene>
<name>A0AAE1CS28_9GAST</name>
<reference evidence="1" key="1">
    <citation type="journal article" date="2023" name="G3 (Bethesda)">
        <title>A reference genome for the long-term kleptoplast-retaining sea slug Elysia crispata morphotype clarki.</title>
        <authorList>
            <person name="Eastman K.E."/>
            <person name="Pendleton A.L."/>
            <person name="Shaikh M.A."/>
            <person name="Suttiyut T."/>
            <person name="Ogas R."/>
            <person name="Tomko P."/>
            <person name="Gavelis G."/>
            <person name="Widhalm J.R."/>
            <person name="Wisecaver J.H."/>
        </authorList>
    </citation>
    <scope>NUCLEOTIDE SEQUENCE</scope>
    <source>
        <strain evidence="1">ECLA1</strain>
    </source>
</reference>
<dbReference type="EMBL" id="JAWDGP010006989">
    <property type="protein sequence ID" value="KAK3731752.1"/>
    <property type="molecule type" value="Genomic_DNA"/>
</dbReference>
<organism evidence="1 2">
    <name type="scientific">Elysia crispata</name>
    <name type="common">lettuce slug</name>
    <dbReference type="NCBI Taxonomy" id="231223"/>
    <lineage>
        <taxon>Eukaryota</taxon>
        <taxon>Metazoa</taxon>
        <taxon>Spiralia</taxon>
        <taxon>Lophotrochozoa</taxon>
        <taxon>Mollusca</taxon>
        <taxon>Gastropoda</taxon>
        <taxon>Heterobranchia</taxon>
        <taxon>Euthyneura</taxon>
        <taxon>Panpulmonata</taxon>
        <taxon>Sacoglossa</taxon>
        <taxon>Placobranchoidea</taxon>
        <taxon>Plakobranchidae</taxon>
        <taxon>Elysia</taxon>
    </lineage>
</organism>
<evidence type="ECO:0000313" key="1">
    <source>
        <dbReference type="EMBL" id="KAK3731752.1"/>
    </source>
</evidence>
<protein>
    <submittedName>
        <fullName evidence="1">Uncharacterized protein</fullName>
    </submittedName>
</protein>
<evidence type="ECO:0000313" key="2">
    <source>
        <dbReference type="Proteomes" id="UP001283361"/>
    </source>
</evidence>
<dbReference type="Proteomes" id="UP001283361">
    <property type="component" value="Unassembled WGS sequence"/>
</dbReference>
<proteinExistence type="predicted"/>